<dbReference type="Gene3D" id="3.30.110.60">
    <property type="entry name" value="YhbY-like"/>
    <property type="match status" value="1"/>
</dbReference>
<dbReference type="GO" id="GO:0003723">
    <property type="term" value="F:RNA binding"/>
    <property type="evidence" value="ECO:0007669"/>
    <property type="project" value="UniProtKB-UniRule"/>
</dbReference>
<dbReference type="Pfam" id="PF01985">
    <property type="entry name" value="CRS1_YhbY"/>
    <property type="match status" value="1"/>
</dbReference>
<dbReference type="Proteomes" id="UP000004105">
    <property type="component" value="Unassembled WGS sequence"/>
</dbReference>
<organism evidence="4 5">
    <name type="scientific">Neisseria bacilliformis ATCC BAA-1200</name>
    <dbReference type="NCBI Taxonomy" id="888742"/>
    <lineage>
        <taxon>Bacteria</taxon>
        <taxon>Pseudomonadati</taxon>
        <taxon>Pseudomonadota</taxon>
        <taxon>Betaproteobacteria</taxon>
        <taxon>Neisseriales</taxon>
        <taxon>Neisseriaceae</taxon>
        <taxon>Neisseria</taxon>
    </lineage>
</organism>
<dbReference type="InterPro" id="IPR035920">
    <property type="entry name" value="YhbY-like_sf"/>
</dbReference>
<dbReference type="InterPro" id="IPR001890">
    <property type="entry name" value="RNA-binding_CRM"/>
</dbReference>
<keyword evidence="5" id="KW-1185">Reference proteome</keyword>
<evidence type="ECO:0000313" key="5">
    <source>
        <dbReference type="Proteomes" id="UP000004105"/>
    </source>
</evidence>
<dbReference type="AlphaFoldDB" id="F2BFK4"/>
<evidence type="ECO:0000313" key="4">
    <source>
        <dbReference type="EMBL" id="EGF08426.1"/>
    </source>
</evidence>
<dbReference type="EMBL" id="AFAY01000050">
    <property type="protein sequence ID" value="EGF08426.1"/>
    <property type="molecule type" value="Genomic_DNA"/>
</dbReference>
<proteinExistence type="predicted"/>
<sequence>MTHQVLSRRMPFFSDKRHNTMSKAPDSKQILALKARAHHLNPVVMIGQHGLTDSVIKETDAALSAHQLIKVRVAGDDRAERVQIAAALCEAADAHLVQHIGKLLVLWREKQDEE</sequence>
<comment type="caution">
    <text evidence="4">The sequence shown here is derived from an EMBL/GenBank/DDBJ whole genome shotgun (WGS) entry which is preliminary data.</text>
</comment>
<dbReference type="PROSITE" id="PS51295">
    <property type="entry name" value="CRM"/>
    <property type="match status" value="1"/>
</dbReference>
<dbReference type="PANTHER" id="PTHR40065:SF3">
    <property type="entry name" value="RNA-BINDING PROTEIN YHBY"/>
    <property type="match status" value="1"/>
</dbReference>
<protein>
    <submittedName>
        <fullName evidence="4">RNA-binding protein YhbY</fullName>
    </submittedName>
</protein>
<reference evidence="4 5" key="1">
    <citation type="submission" date="2011-02" db="EMBL/GenBank/DDBJ databases">
        <authorList>
            <person name="Muzny D."/>
            <person name="Qin X."/>
            <person name="Deng J."/>
            <person name="Jiang H."/>
            <person name="Liu Y."/>
            <person name="Qu J."/>
            <person name="Song X.-Z."/>
            <person name="Zhang L."/>
            <person name="Thornton R."/>
            <person name="Coyle M."/>
            <person name="Francisco L."/>
            <person name="Jackson L."/>
            <person name="Javaid M."/>
            <person name="Korchina V."/>
            <person name="Kovar C."/>
            <person name="Mata R."/>
            <person name="Mathew T."/>
            <person name="Ngo R."/>
            <person name="Nguyen L."/>
            <person name="Nguyen N."/>
            <person name="Okwuonu G."/>
            <person name="Ongeri F."/>
            <person name="Pham C."/>
            <person name="Simmons D."/>
            <person name="Wilczek-Boney K."/>
            <person name="Hale W."/>
            <person name="Jakkamsetti A."/>
            <person name="Pham P."/>
            <person name="Ruth R."/>
            <person name="San Lucas F."/>
            <person name="Warren J."/>
            <person name="Zhang J."/>
            <person name="Zhao Z."/>
            <person name="Zhou C."/>
            <person name="Zhu D."/>
            <person name="Lee S."/>
            <person name="Bess C."/>
            <person name="Blankenburg K."/>
            <person name="Forbes L."/>
            <person name="Fu Q."/>
            <person name="Gubbala S."/>
            <person name="Hirani K."/>
            <person name="Jayaseelan J.C."/>
            <person name="Lara F."/>
            <person name="Munidasa M."/>
            <person name="Palculict T."/>
            <person name="Patil S."/>
            <person name="Pu L.-L."/>
            <person name="Saada N."/>
            <person name="Tang L."/>
            <person name="Weissenberger G."/>
            <person name="Zhu Y."/>
            <person name="Hemphill L."/>
            <person name="Shang Y."/>
            <person name="Youmans B."/>
            <person name="Ayvaz T."/>
            <person name="Ross M."/>
            <person name="Santibanez J."/>
            <person name="Aqrawi P."/>
            <person name="Gross S."/>
            <person name="Joshi V."/>
            <person name="Fowler G."/>
            <person name="Nazareth L."/>
            <person name="Reid J."/>
            <person name="Worley K."/>
            <person name="Petrosino J."/>
            <person name="Highlander S."/>
            <person name="Gibbs R."/>
        </authorList>
    </citation>
    <scope>NUCLEOTIDE SEQUENCE [LARGE SCALE GENOMIC DNA]</scope>
    <source>
        <strain evidence="4 5">ATCC BAA-1200</strain>
    </source>
</reference>
<dbReference type="PANTHER" id="PTHR40065">
    <property type="entry name" value="RNA-BINDING PROTEIN YHBY"/>
    <property type="match status" value="1"/>
</dbReference>
<evidence type="ECO:0000256" key="1">
    <source>
        <dbReference type="ARBA" id="ARBA00022884"/>
    </source>
</evidence>
<evidence type="ECO:0000256" key="2">
    <source>
        <dbReference type="PROSITE-ProRule" id="PRU00626"/>
    </source>
</evidence>
<feature type="domain" description="CRM" evidence="3">
    <location>
        <begin position="23"/>
        <end position="114"/>
    </location>
</feature>
<dbReference type="SMART" id="SM01103">
    <property type="entry name" value="CRS1_YhbY"/>
    <property type="match status" value="1"/>
</dbReference>
<dbReference type="NCBIfam" id="TIGR00253">
    <property type="entry name" value="RNA_bind_YhbY"/>
    <property type="match status" value="1"/>
</dbReference>
<dbReference type="STRING" id="267212.GCA_001063965_01847"/>
<accession>F2BFK4</accession>
<evidence type="ECO:0000259" key="3">
    <source>
        <dbReference type="PROSITE" id="PS51295"/>
    </source>
</evidence>
<dbReference type="InterPro" id="IPR051925">
    <property type="entry name" value="RNA-binding_domain"/>
</dbReference>
<name>F2BFK4_9NEIS</name>
<dbReference type="InterPro" id="IPR017924">
    <property type="entry name" value="RNA-binding_YhbY"/>
</dbReference>
<dbReference type="HOGENOM" id="CLU_095994_2_0_4"/>
<dbReference type="SUPFAM" id="SSF75471">
    <property type="entry name" value="YhbY-like"/>
    <property type="match status" value="1"/>
</dbReference>
<gene>
    <name evidence="4" type="primary">yhbY</name>
    <name evidence="4" type="ORF">HMPREF9123_2511</name>
</gene>
<keyword evidence="1 2" id="KW-0694">RNA-binding</keyword>